<dbReference type="InterPro" id="IPR013783">
    <property type="entry name" value="Ig-like_fold"/>
</dbReference>
<dbReference type="PROSITE" id="PS50853">
    <property type="entry name" value="FN3"/>
    <property type="match status" value="1"/>
</dbReference>
<sequence length="247" mass="26744">MKNLKIVSLIFALSTALLMTNCSSSDDINNNPPGIFSANALGTGIDSGNVEWTEAIDPDDDSVTYNVYLEGELIAAGGTTFTYTFSGLEPETIYEGYVEARDGRGGTSIAEFSFVTEPEVIIFNVDATWWFYDQYSEGGGLRSLFRGGFVIPYYEDATTYQIEILDYGWVSDTYSIGNTHIGSIYTWTNDSQSTPIGAVFADQPSDGDYSAALTSTSVNTIGSGFDVALGNYETIYGEARVTIIIGN</sequence>
<evidence type="ECO:0000313" key="4">
    <source>
        <dbReference type="Proteomes" id="UP000199492"/>
    </source>
</evidence>
<keyword evidence="4" id="KW-1185">Reference proteome</keyword>
<accession>A0A1G8GRU5</accession>
<dbReference type="RefSeq" id="WP_139181078.1">
    <property type="nucleotide sequence ID" value="NZ_FNCZ01000006.1"/>
</dbReference>
<dbReference type="InterPro" id="IPR036116">
    <property type="entry name" value="FN3_sf"/>
</dbReference>
<feature type="domain" description="Fibronectin type-III" evidence="2">
    <location>
        <begin position="32"/>
        <end position="119"/>
    </location>
</feature>
<dbReference type="SUPFAM" id="SSF49265">
    <property type="entry name" value="Fibronectin type III"/>
    <property type="match status" value="1"/>
</dbReference>
<dbReference type="Gene3D" id="2.60.40.10">
    <property type="entry name" value="Immunoglobulins"/>
    <property type="match status" value="1"/>
</dbReference>
<gene>
    <name evidence="3" type="ORF">SAMN04489796_10610</name>
</gene>
<evidence type="ECO:0000313" key="3">
    <source>
        <dbReference type="EMBL" id="SDH97112.1"/>
    </source>
</evidence>
<reference evidence="4" key="1">
    <citation type="submission" date="2016-10" db="EMBL/GenBank/DDBJ databases">
        <authorList>
            <person name="Varghese N."/>
            <person name="Submissions S."/>
        </authorList>
    </citation>
    <scope>NUCLEOTIDE SEQUENCE [LARGE SCALE GENOMIC DNA]</scope>
    <source>
        <strain evidence="4">DSM 15363</strain>
    </source>
</reference>
<dbReference type="InterPro" id="IPR003961">
    <property type="entry name" value="FN3_dom"/>
</dbReference>
<organism evidence="3 4">
    <name type="scientific">Winogradskyella thalassocola</name>
    <dbReference type="NCBI Taxonomy" id="262004"/>
    <lineage>
        <taxon>Bacteria</taxon>
        <taxon>Pseudomonadati</taxon>
        <taxon>Bacteroidota</taxon>
        <taxon>Flavobacteriia</taxon>
        <taxon>Flavobacteriales</taxon>
        <taxon>Flavobacteriaceae</taxon>
        <taxon>Winogradskyella</taxon>
    </lineage>
</organism>
<dbReference type="CDD" id="cd00063">
    <property type="entry name" value="FN3"/>
    <property type="match status" value="1"/>
</dbReference>
<feature type="chain" id="PRO_5011712799" description="Fibronectin type-III domain-containing protein" evidence="1">
    <location>
        <begin position="25"/>
        <end position="247"/>
    </location>
</feature>
<protein>
    <recommendedName>
        <fullName evidence="2">Fibronectin type-III domain-containing protein</fullName>
    </recommendedName>
</protein>
<evidence type="ECO:0000256" key="1">
    <source>
        <dbReference type="SAM" id="SignalP"/>
    </source>
</evidence>
<keyword evidence="1" id="KW-0732">Signal</keyword>
<name>A0A1G8GRU5_9FLAO</name>
<dbReference type="OrthoDB" id="1448540at2"/>
<dbReference type="Proteomes" id="UP000199492">
    <property type="component" value="Unassembled WGS sequence"/>
</dbReference>
<dbReference type="AlphaFoldDB" id="A0A1G8GRU5"/>
<evidence type="ECO:0000259" key="2">
    <source>
        <dbReference type="PROSITE" id="PS50853"/>
    </source>
</evidence>
<dbReference type="EMBL" id="FNCZ01000006">
    <property type="protein sequence ID" value="SDH97112.1"/>
    <property type="molecule type" value="Genomic_DNA"/>
</dbReference>
<dbReference type="STRING" id="262004.SAMN04489796_10610"/>
<proteinExistence type="predicted"/>
<feature type="signal peptide" evidence="1">
    <location>
        <begin position="1"/>
        <end position="24"/>
    </location>
</feature>